<feature type="region of interest" description="Disordered" evidence="3">
    <location>
        <begin position="463"/>
        <end position="490"/>
    </location>
</feature>
<dbReference type="Proteomes" id="UP000027361">
    <property type="component" value="Unassembled WGS sequence"/>
</dbReference>
<dbReference type="InParanoid" id="A0A066W446"/>
<dbReference type="Pfam" id="PF02872">
    <property type="entry name" value="5_nucleotid_C"/>
    <property type="match status" value="1"/>
</dbReference>
<evidence type="ECO:0000313" key="6">
    <source>
        <dbReference type="EMBL" id="KDN48501.1"/>
    </source>
</evidence>
<evidence type="ECO:0000313" key="7">
    <source>
        <dbReference type="Proteomes" id="UP000027361"/>
    </source>
</evidence>
<feature type="domain" description="Calcineurin-like phosphoesterase" evidence="4">
    <location>
        <begin position="21"/>
        <end position="312"/>
    </location>
</feature>
<dbReference type="OMA" id="FVVDHEN"/>
<dbReference type="GeneID" id="25264159"/>
<reference evidence="6 7" key="1">
    <citation type="submission" date="2014-05" db="EMBL/GenBank/DDBJ databases">
        <title>Draft genome sequence of a rare smut relative, Tilletiaria anomala UBC 951.</title>
        <authorList>
            <consortium name="DOE Joint Genome Institute"/>
            <person name="Toome M."/>
            <person name="Kuo A."/>
            <person name="Henrissat B."/>
            <person name="Lipzen A."/>
            <person name="Tritt A."/>
            <person name="Yoshinaga Y."/>
            <person name="Zane M."/>
            <person name="Barry K."/>
            <person name="Grigoriev I.V."/>
            <person name="Spatafora J.W."/>
            <person name="Aimea M.C."/>
        </authorList>
    </citation>
    <scope>NUCLEOTIDE SEQUENCE [LARGE SCALE GENOMIC DNA]</scope>
    <source>
        <strain evidence="6 7">UBC 951</strain>
    </source>
</reference>
<comment type="similarity">
    <text evidence="1">Belongs to the 5'-nucleotidase family.</text>
</comment>
<feature type="compositionally biased region" description="Low complexity" evidence="3">
    <location>
        <begin position="595"/>
        <end position="604"/>
    </location>
</feature>
<dbReference type="Pfam" id="PF00149">
    <property type="entry name" value="Metallophos"/>
    <property type="match status" value="1"/>
</dbReference>
<dbReference type="OrthoDB" id="10252235at2759"/>
<dbReference type="InterPro" id="IPR006179">
    <property type="entry name" value="5_nucleotidase/apyrase"/>
</dbReference>
<feature type="region of interest" description="Disordered" evidence="3">
    <location>
        <begin position="60"/>
        <end position="82"/>
    </location>
</feature>
<dbReference type="STRING" id="1037660.A0A066W446"/>
<protein>
    <submittedName>
        <fullName evidence="6">Metallo-dependent phosphatase</fullName>
    </submittedName>
</protein>
<dbReference type="InterPro" id="IPR004843">
    <property type="entry name" value="Calcineurin-like_PHP"/>
</dbReference>
<name>A0A066W446_TILAU</name>
<gene>
    <name evidence="6" type="ORF">K437DRAFT_255474</name>
</gene>
<dbReference type="InterPro" id="IPR008334">
    <property type="entry name" value="5'-Nucleotdase_C"/>
</dbReference>
<feature type="compositionally biased region" description="Low complexity" evidence="3">
    <location>
        <begin position="473"/>
        <end position="490"/>
    </location>
</feature>
<feature type="region of interest" description="Disordered" evidence="3">
    <location>
        <begin position="161"/>
        <end position="186"/>
    </location>
</feature>
<comment type="caution">
    <text evidence="6">The sequence shown here is derived from an EMBL/GenBank/DDBJ whole genome shotgun (WGS) entry which is preliminary data.</text>
</comment>
<evidence type="ECO:0000256" key="3">
    <source>
        <dbReference type="SAM" id="MobiDB-lite"/>
    </source>
</evidence>
<dbReference type="Gene3D" id="3.90.780.10">
    <property type="entry name" value="5'-Nucleotidase, C-terminal domain"/>
    <property type="match status" value="1"/>
</dbReference>
<dbReference type="PRINTS" id="PR01607">
    <property type="entry name" value="APYRASEFAMLY"/>
</dbReference>
<evidence type="ECO:0000256" key="2">
    <source>
        <dbReference type="ARBA" id="ARBA00022729"/>
    </source>
</evidence>
<feature type="compositionally biased region" description="Basic and acidic residues" evidence="3">
    <location>
        <begin position="163"/>
        <end position="182"/>
    </location>
</feature>
<dbReference type="GO" id="GO:0009166">
    <property type="term" value="P:nucleotide catabolic process"/>
    <property type="evidence" value="ECO:0007669"/>
    <property type="project" value="InterPro"/>
</dbReference>
<dbReference type="EMBL" id="JMSN01000024">
    <property type="protein sequence ID" value="KDN48501.1"/>
    <property type="molecule type" value="Genomic_DNA"/>
</dbReference>
<evidence type="ECO:0000259" key="4">
    <source>
        <dbReference type="Pfam" id="PF00149"/>
    </source>
</evidence>
<accession>A0A066W446</accession>
<dbReference type="Gene3D" id="3.60.21.10">
    <property type="match status" value="1"/>
</dbReference>
<sequence length="965" mass="104477">MSTSAPSANANHGAVETVRLPILHANDVYRIRQSVKSDGKSQEYCASQFAALIHRLRSEWPQPPQPLPDSQASAAKEDSDECHDGIPRAGLTLFSGDVFNPSVESSVTRGEHMLPLMNACGWDTAVLGNHDFDFGFPHLTRLMKECTWKWVFSNVANISGDASRGEGKGRGSEEVDGDEPRATDGQVEGTLPYWTTYLHLPCTSPASSSTTNRRLKVGIIGLIERDWIATVPSFPPEFRYRSMAKTARRLSSLLRNRRKCDLVFALTHARLPNDIDLAKEVGAVLPHTRRQNNSHGHLDHIDLILGGHDHVYYIGKACQIPADFAGEQFERGPGTEHDDGCCIVKSGTDFRDLSSITLEVQRNSGSDVGWHISRMRVERHRPAAHPPLSPKGTPTSYPPLQPLKQELDTLMQRISLATDQPVANSLTAWDCRSEYIRTEENAFGDFCADIILHAYDDALRGQEQRGELAPARTSTMSSSAGTASSAGPSPRRVDLALLCGGAIRGDSIYGPGPISLRDILEILPFDDPIIVKELSGADVLGALENALGAYPKQEGRFPILAGLCVKWDSTRPSGQRVLSARRVADGHLFEVPSLAGDSTDAGTDATGGSGSAEKQQGQMKARRIEIARSRHQDGYECLVYRPAMVLGEEIKRDETYRVVTREYMAQGHDGFVALTRGRYLIDDENGVLMSTLVRKYLLGASFVWRMKQLRAQAAANESNKSATAGGGNAMKSNPTEEHLNTQQESSPPARERKSQRIHDALLSERTRSALDRAMLIGTGPEHAPDARGGDANPCDAPIPASVKREAVVASPSTPKRPAAKHLMDRLAELKRVVDQSPSGMRHAMHIGDSERHGDFDNITQIFRGRSSGAGRTSLGGGHKADTCIDDGASSSSSPVPTTSPTISQPASTAGPAPQRVEVAATDVKGTVTLTEAEAEALATSNDNLAVIAPFVDGRLVDVARAGKEK</sequence>
<feature type="compositionally biased region" description="Low complexity" evidence="3">
    <location>
        <begin position="889"/>
        <end position="903"/>
    </location>
</feature>
<dbReference type="AlphaFoldDB" id="A0A066W446"/>
<dbReference type="SUPFAM" id="SSF55816">
    <property type="entry name" value="5'-nucleotidase (syn. UDP-sugar hydrolase), C-terminal domain"/>
    <property type="match status" value="2"/>
</dbReference>
<keyword evidence="2" id="KW-0732">Signal</keyword>
<evidence type="ECO:0000256" key="1">
    <source>
        <dbReference type="ARBA" id="ARBA00006654"/>
    </source>
</evidence>
<dbReference type="InterPro" id="IPR036907">
    <property type="entry name" value="5'-Nucleotdase_C_sf"/>
</dbReference>
<organism evidence="6 7">
    <name type="scientific">Tilletiaria anomala (strain ATCC 24038 / CBS 436.72 / UBC 951)</name>
    <dbReference type="NCBI Taxonomy" id="1037660"/>
    <lineage>
        <taxon>Eukaryota</taxon>
        <taxon>Fungi</taxon>
        <taxon>Dikarya</taxon>
        <taxon>Basidiomycota</taxon>
        <taxon>Ustilaginomycotina</taxon>
        <taxon>Exobasidiomycetes</taxon>
        <taxon>Georgefischeriales</taxon>
        <taxon>Tilletiariaceae</taxon>
        <taxon>Tilletiaria</taxon>
    </lineage>
</organism>
<feature type="region of interest" description="Disordered" evidence="3">
    <location>
        <begin position="594"/>
        <end position="619"/>
    </location>
</feature>
<dbReference type="HOGENOM" id="CLU_005854_1_1_1"/>
<feature type="region of interest" description="Disordered" evidence="3">
    <location>
        <begin position="865"/>
        <end position="915"/>
    </location>
</feature>
<feature type="domain" description="5'-Nucleotidase C-terminal" evidence="5">
    <location>
        <begin position="437"/>
        <end position="586"/>
    </location>
</feature>
<dbReference type="PANTHER" id="PTHR11575">
    <property type="entry name" value="5'-NUCLEOTIDASE-RELATED"/>
    <property type="match status" value="1"/>
</dbReference>
<keyword evidence="7" id="KW-1185">Reference proteome</keyword>
<dbReference type="GO" id="GO:0016787">
    <property type="term" value="F:hydrolase activity"/>
    <property type="evidence" value="ECO:0007669"/>
    <property type="project" value="InterPro"/>
</dbReference>
<dbReference type="RefSeq" id="XP_013244157.1">
    <property type="nucleotide sequence ID" value="XM_013388703.1"/>
</dbReference>
<evidence type="ECO:0000259" key="5">
    <source>
        <dbReference type="Pfam" id="PF02872"/>
    </source>
</evidence>
<dbReference type="InterPro" id="IPR029052">
    <property type="entry name" value="Metallo-depent_PP-like"/>
</dbReference>
<proteinExistence type="inferred from homology"/>
<dbReference type="PANTHER" id="PTHR11575:SF48">
    <property type="entry name" value="5'-NUCLEOTIDASE"/>
    <property type="match status" value="1"/>
</dbReference>
<feature type="region of interest" description="Disordered" evidence="3">
    <location>
        <begin position="715"/>
        <end position="755"/>
    </location>
</feature>
<dbReference type="SUPFAM" id="SSF56300">
    <property type="entry name" value="Metallo-dependent phosphatases"/>
    <property type="match status" value="1"/>
</dbReference>